<evidence type="ECO:0000313" key="3">
    <source>
        <dbReference type="Proteomes" id="UP001188597"/>
    </source>
</evidence>
<organism evidence="2 3">
    <name type="scientific">Escallonia herrerae</name>
    <dbReference type="NCBI Taxonomy" id="1293975"/>
    <lineage>
        <taxon>Eukaryota</taxon>
        <taxon>Viridiplantae</taxon>
        <taxon>Streptophyta</taxon>
        <taxon>Embryophyta</taxon>
        <taxon>Tracheophyta</taxon>
        <taxon>Spermatophyta</taxon>
        <taxon>Magnoliopsida</taxon>
        <taxon>eudicotyledons</taxon>
        <taxon>Gunneridae</taxon>
        <taxon>Pentapetalae</taxon>
        <taxon>asterids</taxon>
        <taxon>campanulids</taxon>
        <taxon>Escalloniales</taxon>
        <taxon>Escalloniaceae</taxon>
        <taxon>Escallonia</taxon>
    </lineage>
</organism>
<evidence type="ECO:0000313" key="2">
    <source>
        <dbReference type="EMBL" id="KAK3017285.1"/>
    </source>
</evidence>
<accession>A0AA88W537</accession>
<feature type="signal peptide" evidence="1">
    <location>
        <begin position="1"/>
        <end position="20"/>
    </location>
</feature>
<name>A0AA88W537_9ASTE</name>
<comment type="caution">
    <text evidence="2">The sequence shown here is derived from an EMBL/GenBank/DDBJ whole genome shotgun (WGS) entry which is preliminary data.</text>
</comment>
<reference evidence="2" key="1">
    <citation type="submission" date="2022-12" db="EMBL/GenBank/DDBJ databases">
        <title>Draft genome assemblies for two species of Escallonia (Escalloniales).</title>
        <authorList>
            <person name="Chanderbali A."/>
            <person name="Dervinis C."/>
            <person name="Anghel I."/>
            <person name="Soltis D."/>
            <person name="Soltis P."/>
            <person name="Zapata F."/>
        </authorList>
    </citation>
    <scope>NUCLEOTIDE SEQUENCE</scope>
    <source>
        <strain evidence="2">UCBG64.0493</strain>
        <tissue evidence="2">Leaf</tissue>
    </source>
</reference>
<proteinExistence type="predicted"/>
<keyword evidence="1" id="KW-0732">Signal</keyword>
<feature type="non-terminal residue" evidence="2">
    <location>
        <position position="1"/>
    </location>
</feature>
<protein>
    <recommendedName>
        <fullName evidence="4">Secreted protein</fullName>
    </recommendedName>
</protein>
<evidence type="ECO:0008006" key="4">
    <source>
        <dbReference type="Google" id="ProtNLM"/>
    </source>
</evidence>
<keyword evidence="3" id="KW-1185">Reference proteome</keyword>
<dbReference type="AlphaFoldDB" id="A0AA88W537"/>
<dbReference type="EMBL" id="JAVXUP010001013">
    <property type="protein sequence ID" value="KAK3017285.1"/>
    <property type="molecule type" value="Genomic_DNA"/>
</dbReference>
<evidence type="ECO:0000256" key="1">
    <source>
        <dbReference type="SAM" id="SignalP"/>
    </source>
</evidence>
<gene>
    <name evidence="2" type="ORF">RJ639_006389</name>
</gene>
<sequence length="77" mass="8928">MPFLVQIPTVFLFLLCFSLPKNHFPLVPTTWLPCYDITTTDASLLVVGALWGYGHDAGQNRLHIEEEYLWFVRTDQM</sequence>
<dbReference type="Proteomes" id="UP001188597">
    <property type="component" value="Unassembled WGS sequence"/>
</dbReference>
<feature type="chain" id="PRO_5041710961" description="Secreted protein" evidence="1">
    <location>
        <begin position="21"/>
        <end position="77"/>
    </location>
</feature>